<dbReference type="GO" id="GO:0016787">
    <property type="term" value="F:hydrolase activity"/>
    <property type="evidence" value="ECO:0007669"/>
    <property type="project" value="UniProtKB-KW"/>
</dbReference>
<dbReference type="InterPro" id="IPR023365">
    <property type="entry name" value="Sortase_dom-sf"/>
</dbReference>
<dbReference type="InterPro" id="IPR005754">
    <property type="entry name" value="Sortase"/>
</dbReference>
<accession>A0A645FRW9</accession>
<evidence type="ECO:0008006" key="3">
    <source>
        <dbReference type="Google" id="ProtNLM"/>
    </source>
</evidence>
<reference evidence="2" key="1">
    <citation type="submission" date="2019-08" db="EMBL/GenBank/DDBJ databases">
        <authorList>
            <person name="Kucharzyk K."/>
            <person name="Murdoch R.W."/>
            <person name="Higgins S."/>
            <person name="Loffler F."/>
        </authorList>
    </citation>
    <scope>NUCLEOTIDE SEQUENCE</scope>
</reference>
<organism evidence="2">
    <name type="scientific">bioreactor metagenome</name>
    <dbReference type="NCBI Taxonomy" id="1076179"/>
    <lineage>
        <taxon>unclassified sequences</taxon>
        <taxon>metagenomes</taxon>
        <taxon>ecological metagenomes</taxon>
    </lineage>
</organism>
<protein>
    <recommendedName>
        <fullName evidence="3">Sortase A</fullName>
    </recommendedName>
</protein>
<keyword evidence="1" id="KW-0378">Hydrolase</keyword>
<dbReference type="Pfam" id="PF04203">
    <property type="entry name" value="Sortase"/>
    <property type="match status" value="1"/>
</dbReference>
<evidence type="ECO:0000313" key="2">
    <source>
        <dbReference type="EMBL" id="MPN17177.1"/>
    </source>
</evidence>
<dbReference type="Gene3D" id="2.40.260.10">
    <property type="entry name" value="Sortase"/>
    <property type="match status" value="1"/>
</dbReference>
<proteinExistence type="predicted"/>
<gene>
    <name evidence="2" type="ORF">SDC9_164527</name>
</gene>
<evidence type="ECO:0000256" key="1">
    <source>
        <dbReference type="ARBA" id="ARBA00022801"/>
    </source>
</evidence>
<name>A0A645FRW9_9ZZZZ</name>
<dbReference type="EMBL" id="VSSQ01064231">
    <property type="protein sequence ID" value="MPN17177.1"/>
    <property type="molecule type" value="Genomic_DNA"/>
</dbReference>
<dbReference type="SUPFAM" id="SSF63817">
    <property type="entry name" value="Sortase"/>
    <property type="match status" value="1"/>
</dbReference>
<dbReference type="AlphaFoldDB" id="A0A645FRW9"/>
<sequence>MLYITDKETIYTYRVYTRKKVHETEIEVIYDSVAKDRGKPVLTLSTCFNLKEPESRIIVQGELVGSQPYSEEAFAALK</sequence>
<comment type="caution">
    <text evidence="2">The sequence shown here is derived from an EMBL/GenBank/DDBJ whole genome shotgun (WGS) entry which is preliminary data.</text>
</comment>